<feature type="signal peptide" evidence="1">
    <location>
        <begin position="1"/>
        <end position="23"/>
    </location>
</feature>
<dbReference type="RefSeq" id="WP_138573099.1">
    <property type="nucleotide sequence ID" value="NZ_CP040818.1"/>
</dbReference>
<name>A0A5B8G1I8_9RHOB</name>
<comment type="subcellular location">
    <subcellularLocation>
        <location evidence="1">Cell inner membrane</location>
    </subcellularLocation>
</comment>
<feature type="transmembrane region" description="Helical" evidence="1">
    <location>
        <begin position="730"/>
        <end position="750"/>
    </location>
</feature>
<evidence type="ECO:0000256" key="2">
    <source>
        <dbReference type="SAM" id="MobiDB-lite"/>
    </source>
</evidence>
<comment type="subunit">
    <text evidence="1">Tightly associated with the cellulose synthase catalytic subunit.</text>
</comment>
<evidence type="ECO:0000313" key="5">
    <source>
        <dbReference type="Proteomes" id="UP000305888"/>
    </source>
</evidence>
<dbReference type="GO" id="GO:0030244">
    <property type="term" value="P:cellulose biosynthetic process"/>
    <property type="evidence" value="ECO:0007669"/>
    <property type="project" value="UniProtKB-KW"/>
</dbReference>
<dbReference type="Pfam" id="PF03170">
    <property type="entry name" value="BcsB"/>
    <property type="match status" value="2"/>
</dbReference>
<accession>A0A5B8G1I8</accession>
<dbReference type="Gene3D" id="3.30.379.20">
    <property type="match status" value="1"/>
</dbReference>
<dbReference type="OrthoDB" id="7615145at2"/>
<dbReference type="AlphaFoldDB" id="A0A5B8G1I8"/>
<keyword evidence="1" id="KW-1003">Cell membrane</keyword>
<keyword evidence="1" id="KW-0997">Cell inner membrane</keyword>
<evidence type="ECO:0000259" key="3">
    <source>
        <dbReference type="Pfam" id="PF20916"/>
    </source>
</evidence>
<keyword evidence="1" id="KW-0732">Signal</keyword>
<dbReference type="GO" id="GO:0005886">
    <property type="term" value="C:plasma membrane"/>
    <property type="evidence" value="ECO:0007669"/>
    <property type="project" value="UniProtKB-SubCell"/>
</dbReference>
<comment type="pathway">
    <text evidence="1">Glycan metabolism; bacterial cellulose biosynthesis.</text>
</comment>
<feature type="domain" description="Cellulose synthase subunit B-like C-terminal" evidence="3">
    <location>
        <begin position="629"/>
        <end position="754"/>
    </location>
</feature>
<keyword evidence="1" id="KW-0973">c-di-GMP</keyword>
<feature type="chain" id="PRO_5023160382" description="Cyclic di-GMP-binding protein" evidence="1">
    <location>
        <begin position="24"/>
        <end position="756"/>
    </location>
</feature>
<dbReference type="KEGG" id="ppru:FDP22_11550"/>
<dbReference type="Pfam" id="PF20916">
    <property type="entry name" value="BscB_a-b"/>
    <property type="match status" value="1"/>
</dbReference>
<gene>
    <name evidence="4" type="ORF">FDP22_11550</name>
</gene>
<dbReference type="InterPro" id="IPR048861">
    <property type="entry name" value="BscB-like_C"/>
</dbReference>
<keyword evidence="1" id="KW-0472">Membrane</keyword>
<sequence>MKSPVFRNLAATLVCLSPLAAGAPVAAQDLIPLPAPQLNTPRTPGPADPDGTSAPELVIEPGDISDRSLTDQMSQRRGRAPVPATLEGLAPLTARGTGPGLQRLYRMDGELAHADFSMLLPEVPAEASLRLSTLSTVDLLPERSGAAISVNGTPVGSVVLDNFSNTGTDVLPVPPGVLVPGRNTVSVDLTQTHRIYCGPEASFSLWTSFDLSSSGVIFTPQPGEPGFTEFLTDASLDTQAGRPLVIQTYGTEPQSLRPLMLKLANIIGSGSPAGAPRFQFRTDWPMDLPDGGRARITLLQGDEPGVSIRRAGDGATVLVLAIGKDGAMPDLTGLLPRNLAGGEPLPEPTIITPGVNTSFADLGFGEILARQHFYTVTLPLRVPSGWMLETDEPVSLSLDYSASAFLPAESRLLVRVNGAPVRYLPLDDPQALDDSVRIRFPARYLHGASNALTFEFFIPGDPRNRTCAPITEAFAHIASTSSILVPQAPEFRVFPALESYFTPGAAGHARLTLEEGSGTDLAAVMALVASSAHTGLDLLHAKAGDTAPDAGQGAPDATLAIVTPDQLSGLDWDDGIVPREMVAHAFSRDRAVTAQRDFGSVLPALLSEEGLDARWELFKRKLGALVGEPEIPLQEWLLSYRPLGVLVEMGTPDAPRIYAVAEEENRAAEFTGYLSATGLENRPAGRVAVLTQDGRWHAWSEGPRIYFTGEPTFGGMLAVAGNYASRFPGYFILLSLILASVSALVAYRFVTTRRRR</sequence>
<dbReference type="EMBL" id="CP040818">
    <property type="protein sequence ID" value="QDL92353.1"/>
    <property type="molecule type" value="Genomic_DNA"/>
</dbReference>
<protein>
    <recommendedName>
        <fullName evidence="1">Cyclic di-GMP-binding protein</fullName>
    </recommendedName>
    <alternativeName>
        <fullName evidence="1">Cellulose synthase regulatory subunit</fullName>
    </alternativeName>
</protein>
<proteinExistence type="inferred from homology"/>
<comment type="similarity">
    <text evidence="1">Belongs to the AcsB/BcsB family.</text>
</comment>
<dbReference type="GO" id="GO:0006011">
    <property type="term" value="P:UDP-alpha-D-glucose metabolic process"/>
    <property type="evidence" value="ECO:0007669"/>
    <property type="project" value="InterPro"/>
</dbReference>
<dbReference type="UniPathway" id="UPA00694"/>
<keyword evidence="1" id="KW-1133">Transmembrane helix</keyword>
<organism evidence="4 5">
    <name type="scientific">Paroceanicella profunda</name>
    <dbReference type="NCBI Taxonomy" id="2579971"/>
    <lineage>
        <taxon>Bacteria</taxon>
        <taxon>Pseudomonadati</taxon>
        <taxon>Pseudomonadota</taxon>
        <taxon>Alphaproteobacteria</taxon>
        <taxon>Rhodobacterales</taxon>
        <taxon>Paracoccaceae</taxon>
        <taxon>Paroceanicella</taxon>
    </lineage>
</organism>
<evidence type="ECO:0000256" key="1">
    <source>
        <dbReference type="RuleBase" id="RU365021"/>
    </source>
</evidence>
<dbReference type="Gene3D" id="3.30.379.30">
    <property type="match status" value="1"/>
</dbReference>
<comment type="function">
    <text evidence="1">Binds the cellulose synthase activator, bis-(3'-5') cyclic diguanylic acid (c-di-GMP).</text>
</comment>
<keyword evidence="1" id="KW-0812">Transmembrane</keyword>
<dbReference type="Proteomes" id="UP000305888">
    <property type="component" value="Chromosome"/>
</dbReference>
<keyword evidence="5" id="KW-1185">Reference proteome</keyword>
<evidence type="ECO:0000313" key="4">
    <source>
        <dbReference type="EMBL" id="QDL92353.1"/>
    </source>
</evidence>
<reference evidence="4 5" key="1">
    <citation type="submission" date="2019-06" db="EMBL/GenBank/DDBJ databases">
        <title>Genome sequence of Rhodobacteraceae bacterium D4M1.</title>
        <authorList>
            <person name="Cao J."/>
        </authorList>
    </citation>
    <scope>NUCLEOTIDE SEQUENCE [LARGE SCALE GENOMIC DNA]</scope>
    <source>
        <strain evidence="4 5">D4M1</strain>
    </source>
</reference>
<dbReference type="Gene3D" id="2.60.120.260">
    <property type="entry name" value="Galactose-binding domain-like"/>
    <property type="match status" value="2"/>
</dbReference>
<dbReference type="InterPro" id="IPR018513">
    <property type="entry name" value="Cell_synthase_bac"/>
</dbReference>
<keyword evidence="1" id="KW-0135">Cellulose biosynthesis</keyword>
<feature type="region of interest" description="Disordered" evidence="2">
    <location>
        <begin position="36"/>
        <end position="81"/>
    </location>
</feature>